<protein>
    <submittedName>
        <fullName evidence="1">Uncharacterized protein</fullName>
    </submittedName>
</protein>
<proteinExistence type="predicted"/>
<organism evidence="1 2">
    <name type="scientific">Cuscuta europaea</name>
    <name type="common">European dodder</name>
    <dbReference type="NCBI Taxonomy" id="41803"/>
    <lineage>
        <taxon>Eukaryota</taxon>
        <taxon>Viridiplantae</taxon>
        <taxon>Streptophyta</taxon>
        <taxon>Embryophyta</taxon>
        <taxon>Tracheophyta</taxon>
        <taxon>Spermatophyta</taxon>
        <taxon>Magnoliopsida</taxon>
        <taxon>eudicotyledons</taxon>
        <taxon>Gunneridae</taxon>
        <taxon>Pentapetalae</taxon>
        <taxon>asterids</taxon>
        <taxon>lamiids</taxon>
        <taxon>Solanales</taxon>
        <taxon>Convolvulaceae</taxon>
        <taxon>Cuscuteae</taxon>
        <taxon>Cuscuta</taxon>
        <taxon>Cuscuta subgen. Cuscuta</taxon>
    </lineage>
</organism>
<sequence>MAFWSWVLTGSVFELDWPEKMTGGTGAITGPPLFSFSLVLELLCVWCNLTANRSPEPGGLIRLLLLELPATVRTAPETVYCRRWRLPGSNEGGRWGELGWALFSG</sequence>
<keyword evidence="2" id="KW-1185">Reference proteome</keyword>
<dbReference type="Proteomes" id="UP001152484">
    <property type="component" value="Unassembled WGS sequence"/>
</dbReference>
<comment type="caution">
    <text evidence="1">The sequence shown here is derived from an EMBL/GenBank/DDBJ whole genome shotgun (WGS) entry which is preliminary data.</text>
</comment>
<evidence type="ECO:0000313" key="1">
    <source>
        <dbReference type="EMBL" id="CAH9103333.1"/>
    </source>
</evidence>
<accession>A0A9P0ZJ35</accession>
<dbReference type="EMBL" id="CAMAPE010000045">
    <property type="protein sequence ID" value="CAH9103333.1"/>
    <property type="molecule type" value="Genomic_DNA"/>
</dbReference>
<dbReference type="AlphaFoldDB" id="A0A9P0ZJ35"/>
<evidence type="ECO:0000313" key="2">
    <source>
        <dbReference type="Proteomes" id="UP001152484"/>
    </source>
</evidence>
<reference evidence="1" key="1">
    <citation type="submission" date="2022-07" db="EMBL/GenBank/DDBJ databases">
        <authorList>
            <person name="Macas J."/>
            <person name="Novak P."/>
            <person name="Neumann P."/>
        </authorList>
    </citation>
    <scope>NUCLEOTIDE SEQUENCE</scope>
</reference>
<name>A0A9P0ZJ35_CUSEU</name>
<gene>
    <name evidence="1" type="ORF">CEURO_LOCUS16079</name>
</gene>